<evidence type="ECO:0000313" key="9">
    <source>
        <dbReference type="Proteomes" id="UP001595536"/>
    </source>
</evidence>
<accession>A0ABV7LGK1</accession>
<evidence type="ECO:0000256" key="3">
    <source>
        <dbReference type="ARBA" id="ARBA00022741"/>
    </source>
</evidence>
<evidence type="ECO:0000256" key="1">
    <source>
        <dbReference type="ARBA" id="ARBA00005417"/>
    </source>
</evidence>
<dbReference type="InterPro" id="IPR017871">
    <property type="entry name" value="ABC_transporter-like_CS"/>
</dbReference>
<keyword evidence="9" id="KW-1185">Reference proteome</keyword>
<dbReference type="PROSITE" id="PS00211">
    <property type="entry name" value="ABC_TRANSPORTER_1"/>
    <property type="match status" value="1"/>
</dbReference>
<feature type="domain" description="ABC transporter" evidence="7">
    <location>
        <begin position="4"/>
        <end position="239"/>
    </location>
</feature>
<evidence type="ECO:0000256" key="6">
    <source>
        <dbReference type="ARBA" id="ARBA00037066"/>
    </source>
</evidence>
<comment type="similarity">
    <text evidence="1">Belongs to the ABC transporter superfamily.</text>
</comment>
<dbReference type="SMART" id="SM00382">
    <property type="entry name" value="AAA"/>
    <property type="match status" value="1"/>
</dbReference>
<keyword evidence="4 8" id="KW-0067">ATP-binding</keyword>
<dbReference type="Proteomes" id="UP001595536">
    <property type="component" value="Unassembled WGS sequence"/>
</dbReference>
<dbReference type="PANTHER" id="PTHR42794">
    <property type="entry name" value="HEMIN IMPORT ATP-BINDING PROTEIN HMUV"/>
    <property type="match status" value="1"/>
</dbReference>
<evidence type="ECO:0000259" key="7">
    <source>
        <dbReference type="PROSITE" id="PS50893"/>
    </source>
</evidence>
<dbReference type="InterPro" id="IPR003439">
    <property type="entry name" value="ABC_transporter-like_ATP-bd"/>
</dbReference>
<dbReference type="PROSITE" id="PS50893">
    <property type="entry name" value="ABC_TRANSPORTER_2"/>
    <property type="match status" value="1"/>
</dbReference>
<evidence type="ECO:0000256" key="5">
    <source>
        <dbReference type="ARBA" id="ARBA00022967"/>
    </source>
</evidence>
<organism evidence="8 9">
    <name type="scientific">Camelimonas abortus</name>
    <dbReference type="NCBI Taxonomy" id="1017184"/>
    <lineage>
        <taxon>Bacteria</taxon>
        <taxon>Pseudomonadati</taxon>
        <taxon>Pseudomonadota</taxon>
        <taxon>Alphaproteobacteria</taxon>
        <taxon>Hyphomicrobiales</taxon>
        <taxon>Chelatococcaceae</taxon>
        <taxon>Camelimonas</taxon>
    </lineage>
</organism>
<protein>
    <submittedName>
        <fullName evidence="8">ABC transporter ATP-binding protein</fullName>
    </submittedName>
</protein>
<keyword evidence="5" id="KW-1278">Translocase</keyword>
<dbReference type="InterPro" id="IPR027417">
    <property type="entry name" value="P-loop_NTPase"/>
</dbReference>
<sequence length="277" mass="28544">MQALEARDLTVILDGRAAVRDVSLRLGRGEVVGLIGPNGAGKSTLLRALAGILPPARGAATLDGAPLARLEPRSRARAVAFLAQSAEVSAAMRVEDVVALGRLPHRRPFGGFTAADAAAVARALAGTGCEELRGRPVGALSGGERMRALLARALAVEAPFLLADEPVAALDPLHQLQAMALLRARAAEGAGVLVTLHDLTLASRFCDRLALMAQGRLLRHGPPAAVLDDAAMAAAYGVRVAHGQWRGETFVIPWSPAAPAGCAAGVWPRAAPCDNAS</sequence>
<dbReference type="Gene3D" id="3.40.50.300">
    <property type="entry name" value="P-loop containing nucleotide triphosphate hydrolases"/>
    <property type="match status" value="1"/>
</dbReference>
<dbReference type="GO" id="GO:0005524">
    <property type="term" value="F:ATP binding"/>
    <property type="evidence" value="ECO:0007669"/>
    <property type="project" value="UniProtKB-KW"/>
</dbReference>
<keyword evidence="3" id="KW-0547">Nucleotide-binding</keyword>
<dbReference type="Pfam" id="PF00005">
    <property type="entry name" value="ABC_tran"/>
    <property type="match status" value="1"/>
</dbReference>
<proteinExistence type="inferred from homology"/>
<dbReference type="CDD" id="cd03214">
    <property type="entry name" value="ABC_Iron-Siderophores_B12_Hemin"/>
    <property type="match status" value="1"/>
</dbReference>
<evidence type="ECO:0000256" key="4">
    <source>
        <dbReference type="ARBA" id="ARBA00022840"/>
    </source>
</evidence>
<gene>
    <name evidence="8" type="ORF">ACFOEX_09850</name>
</gene>
<comment type="function">
    <text evidence="6">Part of the ABC transporter complex HmuTUV involved in hemin import. Responsible for energy coupling to the transport system.</text>
</comment>
<dbReference type="PANTHER" id="PTHR42794:SF1">
    <property type="entry name" value="HEMIN IMPORT ATP-BINDING PROTEIN HMUV"/>
    <property type="match status" value="1"/>
</dbReference>
<dbReference type="EMBL" id="JBHRUV010000047">
    <property type="protein sequence ID" value="MFC3266654.1"/>
    <property type="molecule type" value="Genomic_DNA"/>
</dbReference>
<dbReference type="SUPFAM" id="SSF52540">
    <property type="entry name" value="P-loop containing nucleoside triphosphate hydrolases"/>
    <property type="match status" value="1"/>
</dbReference>
<name>A0ABV7LGK1_9HYPH</name>
<dbReference type="RefSeq" id="WP_376830459.1">
    <property type="nucleotide sequence ID" value="NZ_JBHLWR010000006.1"/>
</dbReference>
<evidence type="ECO:0000256" key="2">
    <source>
        <dbReference type="ARBA" id="ARBA00022448"/>
    </source>
</evidence>
<dbReference type="InterPro" id="IPR003593">
    <property type="entry name" value="AAA+_ATPase"/>
</dbReference>
<evidence type="ECO:0000313" key="8">
    <source>
        <dbReference type="EMBL" id="MFC3266654.1"/>
    </source>
</evidence>
<comment type="caution">
    <text evidence="8">The sequence shown here is derived from an EMBL/GenBank/DDBJ whole genome shotgun (WGS) entry which is preliminary data.</text>
</comment>
<keyword evidence="2" id="KW-0813">Transport</keyword>
<reference evidence="9" key="1">
    <citation type="journal article" date="2019" name="Int. J. Syst. Evol. Microbiol.">
        <title>The Global Catalogue of Microorganisms (GCM) 10K type strain sequencing project: providing services to taxonomists for standard genome sequencing and annotation.</title>
        <authorList>
            <consortium name="The Broad Institute Genomics Platform"/>
            <consortium name="The Broad Institute Genome Sequencing Center for Infectious Disease"/>
            <person name="Wu L."/>
            <person name="Ma J."/>
        </authorList>
    </citation>
    <scope>NUCLEOTIDE SEQUENCE [LARGE SCALE GENOMIC DNA]</scope>
    <source>
        <strain evidence="9">CCM 7941</strain>
    </source>
</reference>